<reference evidence="2" key="1">
    <citation type="submission" date="2017-06" db="EMBL/GenBank/DDBJ databases">
        <authorList>
            <person name="Varghese N."/>
            <person name="Submissions S."/>
        </authorList>
    </citation>
    <scope>NUCLEOTIDE SEQUENCE [LARGE SCALE GENOMIC DNA]</scope>
    <source>
        <strain evidence="2">JAD2</strain>
    </source>
</reference>
<dbReference type="InParanoid" id="A0A212QQN7"/>
<dbReference type="Proteomes" id="UP000197025">
    <property type="component" value="Unassembled WGS sequence"/>
</dbReference>
<organism evidence="1 2">
    <name type="scientific">Thermoflexus hugenholtzii JAD2</name>
    <dbReference type="NCBI Taxonomy" id="877466"/>
    <lineage>
        <taxon>Bacteria</taxon>
        <taxon>Bacillati</taxon>
        <taxon>Chloroflexota</taxon>
        <taxon>Thermoflexia</taxon>
        <taxon>Thermoflexales</taxon>
        <taxon>Thermoflexaceae</taxon>
        <taxon>Thermoflexus</taxon>
    </lineage>
</organism>
<evidence type="ECO:0000313" key="1">
    <source>
        <dbReference type="EMBL" id="SNB61795.1"/>
    </source>
</evidence>
<evidence type="ECO:0000313" key="2">
    <source>
        <dbReference type="Proteomes" id="UP000197025"/>
    </source>
</evidence>
<dbReference type="RefSeq" id="WP_088570618.1">
    <property type="nucleotide sequence ID" value="NZ_FYEK01000018.1"/>
</dbReference>
<dbReference type="EMBL" id="FYEK01000018">
    <property type="protein sequence ID" value="SNB61795.1"/>
    <property type="molecule type" value="Genomic_DNA"/>
</dbReference>
<evidence type="ECO:0008006" key="3">
    <source>
        <dbReference type="Google" id="ProtNLM"/>
    </source>
</evidence>
<accession>A0A212QQN7</accession>
<proteinExistence type="predicted"/>
<gene>
    <name evidence="1" type="ORF">SAMN02746019_00004310</name>
</gene>
<name>A0A212QQN7_9CHLR</name>
<dbReference type="AlphaFoldDB" id="A0A212QQN7"/>
<protein>
    <recommendedName>
        <fullName evidence="3">DUF4363 family protein</fullName>
    </recommendedName>
</protein>
<keyword evidence="2" id="KW-1185">Reference proteome</keyword>
<sequence length="132" mass="14409">MPRQRMRWPLALALAAAGLGLIGGLAWALRPRAEAETAALARRSLREATHQLDLFLQTYPTAPGEARGALQRARSAFDQAAGHLSLTRPAEVRQGRADFEQLQALTAAEAPPETVLPLARRLRERIQALQGE</sequence>